<dbReference type="EMBL" id="BLWD01000001">
    <property type="protein sequence ID" value="GFN06568.1"/>
    <property type="molecule type" value="Genomic_DNA"/>
</dbReference>
<sequence length="441" mass="46931">MATQEELTSVLDAVRDAVPTLRRNGVEAEDRRMIPDENIALLEKAGVFRAAVPRAHGGLDLDVAQQARIIAEVSRGCPSTGWLTMVWLTSTWAASLYPDRAQQEVFEGGSTRVSIVFAPTGTLTPADGGYRLDGTWRFNSGVRGAGWDMLAAMVEHPDGTSEELVALVPTSELSLADDWHVSAGAGTGSSTATATGVLVPAHRVVPLEEAMVSATGDRANTGATGRNYGLLGYIMSSVAATFLGMAQGAYELFVERLPGRAITYTDWTEQSLHPLTQQKVATAANKIDAARALSAGWQRVLQDAADAGEQPTDEQKAVIRGRRRSPRSCRRRPSSCSSRRAAARSSAGTFPCSASTATSRASPCTRWSSWRPTWRCRAGCCSAWTPGRTSSDPDHQAAARTPGAAAEPDIAHEARAVSAARASCCVPGVSPRRRRPGRSGR</sequence>
<evidence type="ECO:0000256" key="1">
    <source>
        <dbReference type="ARBA" id="ARBA00023002"/>
    </source>
</evidence>
<dbReference type="AlphaFoldDB" id="A0A7J0CVZ0"/>
<dbReference type="InterPro" id="IPR013786">
    <property type="entry name" value="AcylCoA_DH/ox_N"/>
</dbReference>
<evidence type="ECO:0000259" key="3">
    <source>
        <dbReference type="Pfam" id="PF02771"/>
    </source>
</evidence>
<feature type="domain" description="Acyl-CoA dehydrogenase C-terminal" evidence="4">
    <location>
        <begin position="238"/>
        <end position="324"/>
    </location>
</feature>
<dbReference type="GO" id="GO:0016627">
    <property type="term" value="F:oxidoreductase activity, acting on the CH-CH group of donors"/>
    <property type="evidence" value="ECO:0007669"/>
    <property type="project" value="InterPro"/>
</dbReference>
<dbReference type="InterPro" id="IPR036250">
    <property type="entry name" value="AcylCo_DH-like_C"/>
</dbReference>
<evidence type="ECO:0000256" key="2">
    <source>
        <dbReference type="SAM" id="MobiDB-lite"/>
    </source>
</evidence>
<dbReference type="Gene3D" id="1.10.540.10">
    <property type="entry name" value="Acyl-CoA dehydrogenase/oxidase, N-terminal domain"/>
    <property type="match status" value="1"/>
</dbReference>
<name>A0A7J0CVZ0_STRMI</name>
<dbReference type="InterPro" id="IPR013107">
    <property type="entry name" value="Acyl-CoA_DH_C"/>
</dbReference>
<feature type="domain" description="Acyl-CoA dehydrogenase/oxidase N-terminal" evidence="3">
    <location>
        <begin position="5"/>
        <end position="86"/>
    </location>
</feature>
<keyword evidence="1" id="KW-0560">Oxidoreductase</keyword>
<dbReference type="Gene3D" id="2.40.110.10">
    <property type="entry name" value="Butyryl-CoA Dehydrogenase, subunit A, domain 2"/>
    <property type="match status" value="1"/>
</dbReference>
<evidence type="ECO:0000259" key="4">
    <source>
        <dbReference type="Pfam" id="PF08028"/>
    </source>
</evidence>
<dbReference type="InterPro" id="IPR046373">
    <property type="entry name" value="Acyl-CoA_Oxase/DH_mid-dom_sf"/>
</dbReference>
<feature type="compositionally biased region" description="Basic residues" evidence="2">
    <location>
        <begin position="319"/>
        <end position="333"/>
    </location>
</feature>
<organism evidence="5 6">
    <name type="scientific">Streptomyces microflavus</name>
    <name type="common">Streptomyces lipmanii</name>
    <dbReference type="NCBI Taxonomy" id="1919"/>
    <lineage>
        <taxon>Bacteria</taxon>
        <taxon>Bacillati</taxon>
        <taxon>Actinomycetota</taxon>
        <taxon>Actinomycetes</taxon>
        <taxon>Kitasatosporales</taxon>
        <taxon>Streptomycetaceae</taxon>
        <taxon>Streptomyces</taxon>
    </lineage>
</organism>
<proteinExistence type="predicted"/>
<comment type="caution">
    <text evidence="5">The sequence shown here is derived from an EMBL/GenBank/DDBJ whole genome shotgun (WGS) entry which is preliminary data.</text>
</comment>
<evidence type="ECO:0000313" key="6">
    <source>
        <dbReference type="Proteomes" id="UP000498740"/>
    </source>
</evidence>
<dbReference type="InterPro" id="IPR009100">
    <property type="entry name" value="AcylCoA_DH/oxidase_NM_dom_sf"/>
</dbReference>
<protein>
    <recommendedName>
        <fullName evidence="7">Acyl-CoA dehydrogenase</fullName>
    </recommendedName>
</protein>
<dbReference type="SUPFAM" id="SSF56645">
    <property type="entry name" value="Acyl-CoA dehydrogenase NM domain-like"/>
    <property type="match status" value="1"/>
</dbReference>
<gene>
    <name evidence="5" type="ORF">Smic_51240</name>
</gene>
<feature type="region of interest" description="Disordered" evidence="2">
    <location>
        <begin position="387"/>
        <end position="407"/>
    </location>
</feature>
<feature type="region of interest" description="Disordered" evidence="2">
    <location>
        <begin position="304"/>
        <end position="342"/>
    </location>
</feature>
<dbReference type="Proteomes" id="UP000498740">
    <property type="component" value="Unassembled WGS sequence"/>
</dbReference>
<dbReference type="InterPro" id="IPR037069">
    <property type="entry name" value="AcylCoA_DH/ox_N_sf"/>
</dbReference>
<reference evidence="5 6" key="1">
    <citation type="submission" date="2020-05" db="EMBL/GenBank/DDBJ databases">
        <title>Whole genome shotgun sequence of Streptomyces microflavus NBRC 13062.</title>
        <authorList>
            <person name="Komaki H."/>
            <person name="Tamura T."/>
        </authorList>
    </citation>
    <scope>NUCLEOTIDE SEQUENCE [LARGE SCALE GENOMIC DNA]</scope>
    <source>
        <strain evidence="5 6">NBRC 13062</strain>
    </source>
</reference>
<dbReference type="SUPFAM" id="SSF47203">
    <property type="entry name" value="Acyl-CoA dehydrogenase C-terminal domain-like"/>
    <property type="match status" value="1"/>
</dbReference>
<evidence type="ECO:0000313" key="5">
    <source>
        <dbReference type="EMBL" id="GFN06568.1"/>
    </source>
</evidence>
<dbReference type="GO" id="GO:0050660">
    <property type="term" value="F:flavin adenine dinucleotide binding"/>
    <property type="evidence" value="ECO:0007669"/>
    <property type="project" value="InterPro"/>
</dbReference>
<accession>A0A7J0CVZ0</accession>
<dbReference type="Pfam" id="PF02771">
    <property type="entry name" value="Acyl-CoA_dh_N"/>
    <property type="match status" value="1"/>
</dbReference>
<dbReference type="Gene3D" id="1.20.140.10">
    <property type="entry name" value="Butyryl-CoA Dehydrogenase, subunit A, domain 3"/>
    <property type="match status" value="1"/>
</dbReference>
<dbReference type="Pfam" id="PF08028">
    <property type="entry name" value="Acyl-CoA_dh_2"/>
    <property type="match status" value="1"/>
</dbReference>
<evidence type="ECO:0008006" key="7">
    <source>
        <dbReference type="Google" id="ProtNLM"/>
    </source>
</evidence>